<feature type="compositionally biased region" description="Low complexity" evidence="1">
    <location>
        <begin position="1"/>
        <end position="11"/>
    </location>
</feature>
<dbReference type="EMBL" id="BQNB010013945">
    <property type="protein sequence ID" value="GJT22131.1"/>
    <property type="molecule type" value="Genomic_DNA"/>
</dbReference>
<feature type="compositionally biased region" description="Basic and acidic residues" evidence="1">
    <location>
        <begin position="63"/>
        <end position="80"/>
    </location>
</feature>
<feature type="compositionally biased region" description="Basic and acidic residues" evidence="1">
    <location>
        <begin position="343"/>
        <end position="371"/>
    </location>
</feature>
<feature type="compositionally biased region" description="Acidic residues" evidence="1">
    <location>
        <begin position="81"/>
        <end position="126"/>
    </location>
</feature>
<feature type="compositionally biased region" description="Basic and acidic residues" evidence="1">
    <location>
        <begin position="401"/>
        <end position="423"/>
    </location>
</feature>
<proteinExistence type="predicted"/>
<organism evidence="2 3">
    <name type="scientific">Tanacetum coccineum</name>
    <dbReference type="NCBI Taxonomy" id="301880"/>
    <lineage>
        <taxon>Eukaryota</taxon>
        <taxon>Viridiplantae</taxon>
        <taxon>Streptophyta</taxon>
        <taxon>Embryophyta</taxon>
        <taxon>Tracheophyta</taxon>
        <taxon>Spermatophyta</taxon>
        <taxon>Magnoliopsida</taxon>
        <taxon>eudicotyledons</taxon>
        <taxon>Gunneridae</taxon>
        <taxon>Pentapetalae</taxon>
        <taxon>asterids</taxon>
        <taxon>campanulids</taxon>
        <taxon>Asterales</taxon>
        <taxon>Asteraceae</taxon>
        <taxon>Asteroideae</taxon>
        <taxon>Anthemideae</taxon>
        <taxon>Anthemidinae</taxon>
        <taxon>Tanacetum</taxon>
    </lineage>
</organism>
<protein>
    <submittedName>
        <fullName evidence="2">Uncharacterized protein</fullName>
    </submittedName>
</protein>
<evidence type="ECO:0000313" key="2">
    <source>
        <dbReference type="EMBL" id="GJT22131.1"/>
    </source>
</evidence>
<name>A0ABQ5C4T5_9ASTR</name>
<reference evidence="2" key="1">
    <citation type="journal article" date="2022" name="Int. J. Mol. Sci.">
        <title>Draft Genome of Tanacetum Coccineum: Genomic Comparison of Closely Related Tanacetum-Family Plants.</title>
        <authorList>
            <person name="Yamashiro T."/>
            <person name="Shiraishi A."/>
            <person name="Nakayama K."/>
            <person name="Satake H."/>
        </authorList>
    </citation>
    <scope>NUCLEOTIDE SEQUENCE</scope>
</reference>
<comment type="caution">
    <text evidence="2">The sequence shown here is derived from an EMBL/GenBank/DDBJ whole genome shotgun (WGS) entry which is preliminary data.</text>
</comment>
<keyword evidence="3" id="KW-1185">Reference proteome</keyword>
<evidence type="ECO:0000256" key="1">
    <source>
        <dbReference type="SAM" id="MobiDB-lite"/>
    </source>
</evidence>
<sequence length="881" mass="101353">MKRAAKITSTGSKKKAKAKADTGKGLKVLSKVAIFEEAQLKEVLRRSKQDFHISHASGSGDGDSNKDDDYEKAALDKVGNDDDDDDGDDDDGDNDDDDNNDDDDKDNNDDETEDDKDQEDEEENADDINFSDTKDDEEKNEEEEENYEMFKLLNLENVSPAEYTLDSVMDTNAQPTSSTMITTTPLPPHLVIPLIQQTTPTPAPTTHVPTILDSITFVLVLPDFASMFNFNQRVSLGYAIQSAFYSYKVEFEKEAQAEQERFIEIIDKSVKEMVKDEVKSQLIRILPKKIADFATPLIERTIADSYERVVLAKSFSQPKSTYEATASLNEFELKKILLDKMKDNEKDKDEDPSARPDRGEKRRKTDKDAAPSKDPNLKGFKSSSSSKGISRSPHKSTGKSIHSEEPRYDSGMPHDQEFDRGTNDDQPVVEAAKDDWFMKPDKPPTPDHEWNKRQSINLKLPHRRLVPTLWSPTKMAYNKHAVWGVSHWGPKRKWFYGYACHFESNHDVFLTKRIIGVTHVEVEKWYDYGYIKEIEVRREDNQLYKFKEGDFPRQNMFTRRIVILKRVEDLQLGIKSYQKKLNITRPYTFKSDITKLTPYTPYNDPQGIIYQGKIKRHRLMGLDELYKFYDGTLKDVRSLLHDIANNLRMQYLPKRDWNRKDRKRSCIMIKAARKNNMTQSYVVLLQIRSKSEDKGKVPTEMELVLEQTQQGSSYEVSVRAKGVEELKIKVKIKGKKSPPYTKTETESIHMLSATPKRLSGIEDSHHGPSDAMHNPPQPLKSDTYEITMTMEILLVPTSNKLLVDSILYAGNPFKEIFLNLNLPDYRSILMDSKIYIKMEWRYLIPVAVQDKSRFIATCSYSTDTYKDIMKAQVHVSRLPLL</sequence>
<gene>
    <name evidence="2" type="ORF">Tco_0892068</name>
</gene>
<feature type="region of interest" description="Disordered" evidence="1">
    <location>
        <begin position="343"/>
        <end position="451"/>
    </location>
</feature>
<dbReference type="Proteomes" id="UP001151760">
    <property type="component" value="Unassembled WGS sequence"/>
</dbReference>
<feature type="compositionally biased region" description="Basic and acidic residues" evidence="1">
    <location>
        <begin position="431"/>
        <end position="451"/>
    </location>
</feature>
<evidence type="ECO:0000313" key="3">
    <source>
        <dbReference type="Proteomes" id="UP001151760"/>
    </source>
</evidence>
<feature type="compositionally biased region" description="Low complexity" evidence="1">
    <location>
        <begin position="381"/>
        <end position="391"/>
    </location>
</feature>
<feature type="compositionally biased region" description="Basic and acidic residues" evidence="1">
    <location>
        <begin position="759"/>
        <end position="768"/>
    </location>
</feature>
<feature type="region of interest" description="Disordered" evidence="1">
    <location>
        <begin position="46"/>
        <end position="146"/>
    </location>
</feature>
<reference evidence="2" key="2">
    <citation type="submission" date="2022-01" db="EMBL/GenBank/DDBJ databases">
        <authorList>
            <person name="Yamashiro T."/>
            <person name="Shiraishi A."/>
            <person name="Satake H."/>
            <person name="Nakayama K."/>
        </authorList>
    </citation>
    <scope>NUCLEOTIDE SEQUENCE</scope>
</reference>
<accession>A0ABQ5C4T5</accession>
<feature type="region of interest" description="Disordered" evidence="1">
    <location>
        <begin position="1"/>
        <end position="23"/>
    </location>
</feature>
<feature type="region of interest" description="Disordered" evidence="1">
    <location>
        <begin position="758"/>
        <end position="780"/>
    </location>
</feature>